<dbReference type="AlphaFoldDB" id="A0AAW8W6Q9"/>
<dbReference type="SUPFAM" id="SSF142913">
    <property type="entry name" value="YktB/PF0168-like"/>
    <property type="match status" value="1"/>
</dbReference>
<dbReference type="EMBL" id="JAVLAM010000001">
    <property type="protein sequence ID" value="MDT7014104.1"/>
    <property type="molecule type" value="Genomic_DNA"/>
</dbReference>
<dbReference type="RefSeq" id="WP_313845564.1">
    <property type="nucleotide sequence ID" value="NZ_JAVLAM010000001.1"/>
</dbReference>
<dbReference type="InterPro" id="IPR009403">
    <property type="entry name" value="UPF0637"/>
</dbReference>
<reference evidence="1" key="1">
    <citation type="submission" date="2023-08" db="EMBL/GenBank/DDBJ databases">
        <authorList>
            <person name="Page C.A."/>
            <person name="Perez-Diaz I.M."/>
        </authorList>
    </citation>
    <scope>NUCLEOTIDE SEQUENCE</scope>
    <source>
        <strain evidence="1">3.8.38</strain>
    </source>
</reference>
<dbReference type="Proteomes" id="UP001254075">
    <property type="component" value="Unassembled WGS sequence"/>
</dbReference>
<dbReference type="InterPro" id="IPR053707">
    <property type="entry name" value="UPF0637_domain_sf"/>
</dbReference>
<accession>A0AAW8W6Q9</accession>
<proteinExistence type="predicted"/>
<organism evidence="1 2">
    <name type="scientific">Levilactobacillus namurensis</name>
    <dbReference type="NCBI Taxonomy" id="380393"/>
    <lineage>
        <taxon>Bacteria</taxon>
        <taxon>Bacillati</taxon>
        <taxon>Bacillota</taxon>
        <taxon>Bacilli</taxon>
        <taxon>Lactobacillales</taxon>
        <taxon>Lactobacillaceae</taxon>
        <taxon>Levilactobacillus</taxon>
    </lineage>
</organism>
<sequence length="198" mass="22893">MYQDRDFEIFADPTLPGRLGKIRQQLDPKFEQTVVDLQATLAAFPVPLYAHVAQHRRRTKNPPPDSWVAFSTSKRGYKRLPHLEIGLWEDRLYIWLDVLEEATDRRDHLEQLPAAQVLTLPATFKCADDHTDKLAERPLTAATYRDLMAVQTTQRHAEWLVGRTFLRGTAFFEVTPDQQRTTIQQTVAALLPLYQKLI</sequence>
<evidence type="ECO:0000313" key="1">
    <source>
        <dbReference type="EMBL" id="MDT7014104.1"/>
    </source>
</evidence>
<evidence type="ECO:0000313" key="2">
    <source>
        <dbReference type="Proteomes" id="UP001254075"/>
    </source>
</evidence>
<protein>
    <submittedName>
        <fullName evidence="1">DUF1054 family protein</fullName>
    </submittedName>
</protein>
<dbReference type="Gene3D" id="3.30.930.20">
    <property type="entry name" value="Protein of unknown function DUF1054"/>
    <property type="match status" value="1"/>
</dbReference>
<comment type="caution">
    <text evidence="1">The sequence shown here is derived from an EMBL/GenBank/DDBJ whole genome shotgun (WGS) entry which is preliminary data.</text>
</comment>
<name>A0AAW8W6Q9_9LACO</name>
<gene>
    <name evidence="1" type="ORF">RI532_06660</name>
</gene>
<dbReference type="Pfam" id="PF06335">
    <property type="entry name" value="DUF1054"/>
    <property type="match status" value="1"/>
</dbReference>